<accession>A0A6B2QU73</accession>
<dbReference type="EMBL" id="JAAGRN010000002">
    <property type="protein sequence ID" value="NDY82246.1"/>
    <property type="molecule type" value="Genomic_DNA"/>
</dbReference>
<dbReference type="NCBIfam" id="TIGR04409">
    <property type="entry name" value="LptC_YrbK"/>
    <property type="match status" value="1"/>
</dbReference>
<dbReference type="InterPro" id="IPR026265">
    <property type="entry name" value="LptC"/>
</dbReference>
<dbReference type="GO" id="GO:0015221">
    <property type="term" value="F:lipopolysaccharide transmembrane transporter activity"/>
    <property type="evidence" value="ECO:0007669"/>
    <property type="project" value="InterPro"/>
</dbReference>
<protein>
    <submittedName>
        <fullName evidence="3">LPS export ABC transporter periplasmic protein LptC</fullName>
    </submittedName>
</protein>
<dbReference type="Gene3D" id="2.60.450.10">
    <property type="entry name" value="Lipopolysaccharide (LPS) transport protein A like domain"/>
    <property type="match status" value="1"/>
</dbReference>
<proteinExistence type="predicted"/>
<dbReference type="RefSeq" id="WP_163651562.1">
    <property type="nucleotide sequence ID" value="NZ_JAAGRN010000002.1"/>
</dbReference>
<keyword evidence="2" id="KW-0472">Membrane</keyword>
<dbReference type="Pfam" id="PF06835">
    <property type="entry name" value="LptC"/>
    <property type="match status" value="1"/>
</dbReference>
<feature type="region of interest" description="Disordered" evidence="1">
    <location>
        <begin position="187"/>
        <end position="209"/>
    </location>
</feature>
<organism evidence="3">
    <name type="scientific">Sheuella amnicola</name>
    <dbReference type="NCBI Taxonomy" id="2707330"/>
    <lineage>
        <taxon>Bacteria</taxon>
        <taxon>Pseudomonadati</taxon>
        <taxon>Pseudomonadota</taxon>
        <taxon>Betaproteobacteria</taxon>
        <taxon>Burkholderiales</taxon>
        <taxon>Alcaligenaceae</taxon>
        <taxon>Sheuella</taxon>
    </lineage>
</organism>
<reference evidence="3" key="1">
    <citation type="submission" date="2020-02" db="EMBL/GenBank/DDBJ databases">
        <authorList>
            <person name="Chen W.-M."/>
        </authorList>
    </citation>
    <scope>NUCLEOTIDE SEQUENCE</scope>
    <source>
        <strain evidence="3">NBD-18</strain>
    </source>
</reference>
<evidence type="ECO:0000256" key="2">
    <source>
        <dbReference type="SAM" id="Phobius"/>
    </source>
</evidence>
<name>A0A6B2QU73_9BURK</name>
<dbReference type="InterPro" id="IPR010664">
    <property type="entry name" value="LipoPS_assembly_LptC-rel"/>
</dbReference>
<sequence>MKEKFSIFFTFAILIILVMGTWWAAEYAERAVEIDPPSKNTHEMDNWAVNPVILRTNMLGQVITRLEGDRMEHFPDDDSYDVDAPRAFSLRPENPLTVGTAKAATIYDEGDRIIMKGDAVLLRLGDVNHQPLNFRSDIITILVKEDISYTDLPGIAINGRSRLNGIGMLYNNATREIDVFKSSDMDIAPKDRKDSQVGAKPAAGKTGKP</sequence>
<evidence type="ECO:0000313" key="3">
    <source>
        <dbReference type="EMBL" id="NDY82246.1"/>
    </source>
</evidence>
<keyword evidence="2" id="KW-0812">Transmembrane</keyword>
<gene>
    <name evidence="3" type="primary">lptC</name>
    <name evidence="3" type="ORF">G3I67_03275</name>
</gene>
<dbReference type="AlphaFoldDB" id="A0A6B2QU73"/>
<comment type="caution">
    <text evidence="3">The sequence shown here is derived from an EMBL/GenBank/DDBJ whole genome shotgun (WGS) entry which is preliminary data.</text>
</comment>
<dbReference type="GO" id="GO:0005886">
    <property type="term" value="C:plasma membrane"/>
    <property type="evidence" value="ECO:0007669"/>
    <property type="project" value="InterPro"/>
</dbReference>
<feature type="transmembrane region" description="Helical" evidence="2">
    <location>
        <begin position="7"/>
        <end position="25"/>
    </location>
</feature>
<keyword evidence="2" id="KW-1133">Transmembrane helix</keyword>
<evidence type="ECO:0000256" key="1">
    <source>
        <dbReference type="SAM" id="MobiDB-lite"/>
    </source>
</evidence>